<dbReference type="GO" id="GO:0051301">
    <property type="term" value="P:cell division"/>
    <property type="evidence" value="ECO:0007669"/>
    <property type="project" value="UniProtKB-UniRule"/>
</dbReference>
<evidence type="ECO:0000313" key="14">
    <source>
        <dbReference type="EMBL" id="KAF6059020.1"/>
    </source>
</evidence>
<evidence type="ECO:0000256" key="10">
    <source>
        <dbReference type="ARBA" id="ARBA00023328"/>
    </source>
</evidence>
<comment type="subunit">
    <text evidence="3">Component of the NDC80 complex, which consists of NDC80, NUF2, SPC24 and SPC25.</text>
</comment>
<evidence type="ECO:0000256" key="1">
    <source>
        <dbReference type="ARBA" id="ARBA00002772"/>
    </source>
</evidence>
<dbReference type="GO" id="GO:0005634">
    <property type="term" value="C:nucleus"/>
    <property type="evidence" value="ECO:0007669"/>
    <property type="project" value="UniProtKB-SubCell"/>
</dbReference>
<keyword evidence="10 11" id="KW-0137">Centromere</keyword>
<evidence type="ECO:0000256" key="9">
    <source>
        <dbReference type="ARBA" id="ARBA00023306"/>
    </source>
</evidence>
<dbReference type="EMBL" id="JABWAB010000001">
    <property type="protein sequence ID" value="KAF6059020.1"/>
    <property type="molecule type" value="Genomic_DNA"/>
</dbReference>
<gene>
    <name evidence="14" type="ORF">FOB60_000602</name>
</gene>
<keyword evidence="8 12" id="KW-0175">Coiled coil</keyword>
<accession>A0A8X7NPM2</accession>
<evidence type="ECO:0000256" key="6">
    <source>
        <dbReference type="ARBA" id="ARBA00022776"/>
    </source>
</evidence>
<dbReference type="GO" id="GO:0031262">
    <property type="term" value="C:Ndc80 complex"/>
    <property type="evidence" value="ECO:0007669"/>
    <property type="project" value="InterPro"/>
</dbReference>
<dbReference type="InterPro" id="IPR045143">
    <property type="entry name" value="Spc25"/>
</dbReference>
<evidence type="ECO:0000259" key="13">
    <source>
        <dbReference type="Pfam" id="PF08234"/>
    </source>
</evidence>
<evidence type="ECO:0000313" key="15">
    <source>
        <dbReference type="Proteomes" id="UP000590412"/>
    </source>
</evidence>
<dbReference type="OrthoDB" id="4056921at2759"/>
<evidence type="ECO:0000256" key="5">
    <source>
        <dbReference type="ARBA" id="ARBA00022618"/>
    </source>
</evidence>
<keyword evidence="5 11" id="KW-0132">Cell division</keyword>
<dbReference type="AlphaFoldDB" id="A0A8X7NPM2"/>
<evidence type="ECO:0000256" key="8">
    <source>
        <dbReference type="ARBA" id="ARBA00023054"/>
    </source>
</evidence>
<dbReference type="Pfam" id="PF08234">
    <property type="entry name" value="Spindle_Spc25"/>
    <property type="match status" value="1"/>
</dbReference>
<dbReference type="PANTHER" id="PTHR14281">
    <property type="entry name" value="KINETOCHORE PROTEIN SPC25-RELATED"/>
    <property type="match status" value="1"/>
</dbReference>
<dbReference type="CDD" id="cd23784">
    <property type="entry name" value="RWD_Spc25"/>
    <property type="match status" value="1"/>
</dbReference>
<name>A0A8X7NPM2_CANPA</name>
<evidence type="ECO:0000256" key="2">
    <source>
        <dbReference type="ARBA" id="ARBA00006379"/>
    </source>
</evidence>
<dbReference type="PANTHER" id="PTHR14281:SF0">
    <property type="entry name" value="KINETOCHORE PROTEIN SPC25"/>
    <property type="match status" value="1"/>
</dbReference>
<feature type="domain" description="Chromosome segregation protein Spc25 C-terminal" evidence="13">
    <location>
        <begin position="166"/>
        <end position="236"/>
    </location>
</feature>
<keyword evidence="11" id="KW-0539">Nucleus</keyword>
<dbReference type="Gene3D" id="3.30.457.50">
    <property type="entry name" value="Chromosome segregation protein Spc25"/>
    <property type="match status" value="1"/>
</dbReference>
<protein>
    <recommendedName>
        <fullName evidence="11">Kinetochore protein SPC25</fullName>
    </recommendedName>
</protein>
<feature type="coiled-coil region" evidence="12">
    <location>
        <begin position="98"/>
        <end position="143"/>
    </location>
</feature>
<evidence type="ECO:0000256" key="11">
    <source>
        <dbReference type="RuleBase" id="RU367150"/>
    </source>
</evidence>
<comment type="function">
    <text evidence="1 11">Acts as a component of the essential kinetochore-associated NDC80 complex, which is required for chromosome segregation and spindle checkpoint activity.</text>
</comment>
<comment type="similarity">
    <text evidence="2 11">Belongs to the SPC25 family.</text>
</comment>
<keyword evidence="9 11" id="KW-0131">Cell cycle</keyword>
<sequence length="243" mass="28137">MSDNRIQIIYEGIKRKINEYDALKADMDKFLVDIDKRLSEKQAQFSQEQHNHKKLSSEIESINGGLRKDLTSLSQERLALQRKIDDSITKLESLQSMVSSMLQEKNRLLQLKEEANAEFERLSVSLERRKEALNSSEDAYEERMMGFLGDAVKMELFSGLRLEPVGENRLQFIFFNLDPNDFDRKFSIIVNVEGVNYSVEETLPSLSSDFVDKALLELNQDQQLASFLRKVENQFKLLISSQD</sequence>
<keyword evidence="6 11" id="KW-0498">Mitosis</keyword>
<comment type="subcellular location">
    <subcellularLocation>
        <location evidence="11">Nucleus</location>
    </subcellularLocation>
    <subcellularLocation>
        <location evidence="11">Chromosome</location>
        <location evidence="11">Centromere</location>
        <location evidence="11">Kinetochore</location>
    </subcellularLocation>
</comment>
<evidence type="ECO:0000256" key="4">
    <source>
        <dbReference type="ARBA" id="ARBA00022454"/>
    </source>
</evidence>
<evidence type="ECO:0000256" key="3">
    <source>
        <dbReference type="ARBA" id="ARBA00011562"/>
    </source>
</evidence>
<evidence type="ECO:0000256" key="7">
    <source>
        <dbReference type="ARBA" id="ARBA00022838"/>
    </source>
</evidence>
<dbReference type="GO" id="GO:0007059">
    <property type="term" value="P:chromosome segregation"/>
    <property type="evidence" value="ECO:0007669"/>
    <property type="project" value="InterPro"/>
</dbReference>
<organism evidence="14 15">
    <name type="scientific">Candida parapsilosis</name>
    <name type="common">Yeast</name>
    <dbReference type="NCBI Taxonomy" id="5480"/>
    <lineage>
        <taxon>Eukaryota</taxon>
        <taxon>Fungi</taxon>
        <taxon>Dikarya</taxon>
        <taxon>Ascomycota</taxon>
        <taxon>Saccharomycotina</taxon>
        <taxon>Pichiomycetes</taxon>
        <taxon>Debaryomycetaceae</taxon>
        <taxon>Candida/Lodderomyces clade</taxon>
        <taxon>Candida</taxon>
    </lineage>
</organism>
<keyword evidence="4 11" id="KW-0158">Chromosome</keyword>
<comment type="caution">
    <text evidence="14">The sequence shown here is derived from an EMBL/GenBank/DDBJ whole genome shotgun (WGS) entry which is preliminary data.</text>
</comment>
<evidence type="ECO:0000256" key="12">
    <source>
        <dbReference type="SAM" id="Coils"/>
    </source>
</evidence>
<dbReference type="InterPro" id="IPR013255">
    <property type="entry name" value="Spc25_C"/>
</dbReference>
<reference evidence="14" key="1">
    <citation type="submission" date="2020-03" db="EMBL/GenBank/DDBJ databases">
        <title>FDA dAtabase for Regulatory Grade micrObial Sequences (FDA-ARGOS): Supporting development and validation of Infectious Disease Dx tests.</title>
        <authorList>
            <person name="Campos J."/>
            <person name="Goldberg B."/>
            <person name="Tallon L."/>
            <person name="Sadzewicz L."/>
            <person name="Vavikolanu K."/>
            <person name="Mehta A."/>
            <person name="Aluvathingal J."/>
            <person name="Nadendla S."/>
            <person name="Nandy P."/>
            <person name="Geyer C."/>
            <person name="Yan Y."/>
            <person name="Sichtig H."/>
        </authorList>
    </citation>
    <scope>NUCLEOTIDE SEQUENCE [LARGE SCALE GENOMIC DNA]</scope>
    <source>
        <strain evidence="14">FDAARGOS_652</strain>
    </source>
</reference>
<dbReference type="Proteomes" id="UP000590412">
    <property type="component" value="Unassembled WGS sequence"/>
</dbReference>
<keyword evidence="7 11" id="KW-0995">Kinetochore</keyword>
<proteinExistence type="inferred from homology"/>